<evidence type="ECO:0000313" key="3">
    <source>
        <dbReference type="EMBL" id="WKN36994.1"/>
    </source>
</evidence>
<keyword evidence="1" id="KW-0472">Membrane</keyword>
<keyword evidence="1" id="KW-1133">Transmembrane helix</keyword>
<evidence type="ECO:0000256" key="1">
    <source>
        <dbReference type="SAM" id="Phobius"/>
    </source>
</evidence>
<reference evidence="3" key="1">
    <citation type="journal article" date="2023" name="Comput. Struct. Biotechnol. J.">
        <title>Discovery of a novel marine Bacteroidetes with a rich repertoire of carbohydrate-active enzymes.</title>
        <authorList>
            <person name="Chen B."/>
            <person name="Liu G."/>
            <person name="Chen Q."/>
            <person name="Wang H."/>
            <person name="Liu L."/>
            <person name="Tang K."/>
        </authorList>
    </citation>
    <scope>NUCLEOTIDE SEQUENCE</scope>
    <source>
        <strain evidence="3">TK19036</strain>
    </source>
</reference>
<feature type="domain" description="DUF1206" evidence="2">
    <location>
        <begin position="200"/>
        <end position="267"/>
    </location>
</feature>
<gene>
    <name evidence="3" type="ORF">K4G66_32005</name>
</gene>
<organism evidence="3">
    <name type="scientific">Roseihalotalea indica</name>
    <dbReference type="NCBI Taxonomy" id="2867963"/>
    <lineage>
        <taxon>Bacteria</taxon>
        <taxon>Pseudomonadati</taxon>
        <taxon>Bacteroidota</taxon>
        <taxon>Cytophagia</taxon>
        <taxon>Cytophagales</taxon>
        <taxon>Catalimonadaceae</taxon>
        <taxon>Roseihalotalea</taxon>
    </lineage>
</organism>
<feature type="domain" description="DUF1206" evidence="2">
    <location>
        <begin position="21"/>
        <end position="88"/>
    </location>
</feature>
<feature type="transmembrane region" description="Helical" evidence="1">
    <location>
        <begin position="197"/>
        <end position="217"/>
    </location>
</feature>
<keyword evidence="1" id="KW-0812">Transmembrane</keyword>
<name>A0AA49GNF2_9BACT</name>
<proteinExistence type="predicted"/>
<feature type="transmembrane region" description="Helical" evidence="1">
    <location>
        <begin position="102"/>
        <end position="122"/>
    </location>
</feature>
<feature type="transmembrane region" description="Helical" evidence="1">
    <location>
        <begin position="63"/>
        <end position="82"/>
    </location>
</feature>
<feature type="transmembrane region" description="Helical" evidence="1">
    <location>
        <begin position="21"/>
        <end position="43"/>
    </location>
</feature>
<dbReference type="EMBL" id="CP120682">
    <property type="protein sequence ID" value="WKN36994.1"/>
    <property type="molecule type" value="Genomic_DNA"/>
</dbReference>
<sequence>MSVTSQALPATKKWVERFARFGYAAKGAIYVIIGILAAMAAFGGSGGQTTGRSGAFKEIAQQPFGQILLGLVAIGFVGYAIWRFIQAFQDAEHEGTDTKGIIIRIGYALSGLLYGYFAYYAFQMITGSGGSSSGGGNQFIVSKLLQQPFGQFLVAVFAATILAKGIYQLHKATSGKYLQDVKVSHLKKELKDTYRKLGKFGLIARALVFGIISFFLGKAAFTANPSEAKGTEGAFDFLVAEGGPIVMGLVAIGFIAYGIFEFFKSKYKPIRTN</sequence>
<feature type="transmembrane region" description="Helical" evidence="1">
    <location>
        <begin position="149"/>
        <end position="167"/>
    </location>
</feature>
<feature type="transmembrane region" description="Helical" evidence="1">
    <location>
        <begin position="237"/>
        <end position="260"/>
    </location>
</feature>
<protein>
    <submittedName>
        <fullName evidence="3">DUF1206 domain-containing protein</fullName>
    </submittedName>
</protein>
<dbReference type="AlphaFoldDB" id="A0AA49GNF2"/>
<reference evidence="3" key="2">
    <citation type="journal article" date="2024" name="Antonie Van Leeuwenhoek">
        <title>Roseihalotalea indica gen. nov., sp. nov., a halophilic Bacteroidetes from mesopelagic Southwest Indian Ocean with higher carbohydrate metabolic potential.</title>
        <authorList>
            <person name="Chen B."/>
            <person name="Zhang M."/>
            <person name="Lin D."/>
            <person name="Ye J."/>
            <person name="Tang K."/>
        </authorList>
    </citation>
    <scope>NUCLEOTIDE SEQUENCE</scope>
    <source>
        <strain evidence="3">TK19036</strain>
    </source>
</reference>
<feature type="domain" description="DUF1206" evidence="2">
    <location>
        <begin position="105"/>
        <end position="173"/>
    </location>
</feature>
<dbReference type="Pfam" id="PF06724">
    <property type="entry name" value="DUF1206"/>
    <property type="match status" value="3"/>
</dbReference>
<accession>A0AA49GNF2</accession>
<evidence type="ECO:0000259" key="2">
    <source>
        <dbReference type="Pfam" id="PF06724"/>
    </source>
</evidence>
<dbReference type="InterPro" id="IPR009597">
    <property type="entry name" value="DUF1206"/>
</dbReference>